<proteinExistence type="predicted"/>
<evidence type="ECO:0000313" key="2">
    <source>
        <dbReference type="Proteomes" id="UP001596022"/>
    </source>
</evidence>
<dbReference type="EMBL" id="JBHSFW010000001">
    <property type="protein sequence ID" value="MFC4617691.1"/>
    <property type="molecule type" value="Genomic_DNA"/>
</dbReference>
<sequence>MINTVLFDIDGVLLSEERCFDASALAVWELIHSPSYLGVISDSFTTDLDEPAIRRIREHIFDDDRILKFMKDRGLNSNWDMVFLAFSYQLIQLMAQAQSNKRAETAKLISGDIDHHTLDKIGDALPTHVKPSFATFIKDFETCPVGEDRLFQHLNELAYQKLGVSASFSRDNALWEIGRGAYQEWYVGDQYVEKAMGKKAFQPGKKGFLHDERALAPKEEIAQLFHSLKQKGLTLGIGTGRPDIETYEPLNTLGVTPFVDQQRIVTSDDALRAEVSTLTVESLGKPHPYTYLQGYFGKRVDASTVLNTPLPLPNAKDILIVGDSVADALAAQKIGARFAAVLTGLTGKEARRTFEQLNADDILDNVCEMPTILV</sequence>
<name>A0ABV9GKC9_9BACL</name>
<organism evidence="1 2">
    <name type="scientific">Camelliibacillus cellulosilyticus</name>
    <dbReference type="NCBI Taxonomy" id="2174486"/>
    <lineage>
        <taxon>Bacteria</taxon>
        <taxon>Bacillati</taxon>
        <taxon>Bacillota</taxon>
        <taxon>Bacilli</taxon>
        <taxon>Bacillales</taxon>
        <taxon>Sporolactobacillaceae</taxon>
        <taxon>Camelliibacillus</taxon>
    </lineage>
</organism>
<comment type="caution">
    <text evidence="1">The sequence shown here is derived from an EMBL/GenBank/DDBJ whole genome shotgun (WGS) entry which is preliminary data.</text>
</comment>
<dbReference type="Proteomes" id="UP001596022">
    <property type="component" value="Unassembled WGS sequence"/>
</dbReference>
<dbReference type="Pfam" id="PF13242">
    <property type="entry name" value="Hydrolase_like"/>
    <property type="match status" value="1"/>
</dbReference>
<dbReference type="InterPro" id="IPR023214">
    <property type="entry name" value="HAD_sf"/>
</dbReference>
<evidence type="ECO:0000313" key="1">
    <source>
        <dbReference type="EMBL" id="MFC4617691.1"/>
    </source>
</evidence>
<dbReference type="RefSeq" id="WP_376844723.1">
    <property type="nucleotide sequence ID" value="NZ_JBHSFW010000001.1"/>
</dbReference>
<dbReference type="SUPFAM" id="SSF56784">
    <property type="entry name" value="HAD-like"/>
    <property type="match status" value="1"/>
</dbReference>
<dbReference type="InterPro" id="IPR050155">
    <property type="entry name" value="HAD-like_hydrolase_sf"/>
</dbReference>
<dbReference type="PANTHER" id="PTHR43434">
    <property type="entry name" value="PHOSPHOGLYCOLATE PHOSPHATASE"/>
    <property type="match status" value="1"/>
</dbReference>
<gene>
    <name evidence="1" type="ORF">ACFO4N_02985</name>
</gene>
<dbReference type="SFLD" id="SFLDS00003">
    <property type="entry name" value="Haloacid_Dehalogenase"/>
    <property type="match status" value="1"/>
</dbReference>
<dbReference type="PANTHER" id="PTHR43434:SF1">
    <property type="entry name" value="PHOSPHOGLYCOLATE PHOSPHATASE"/>
    <property type="match status" value="1"/>
</dbReference>
<dbReference type="CDD" id="cd01427">
    <property type="entry name" value="HAD_like"/>
    <property type="match status" value="1"/>
</dbReference>
<keyword evidence="2" id="KW-1185">Reference proteome</keyword>
<dbReference type="EC" id="3.-.-.-" evidence="1"/>
<accession>A0ABV9GKC9</accession>
<dbReference type="InterPro" id="IPR036412">
    <property type="entry name" value="HAD-like_sf"/>
</dbReference>
<reference evidence="2" key="1">
    <citation type="journal article" date="2019" name="Int. J. Syst. Evol. Microbiol.">
        <title>The Global Catalogue of Microorganisms (GCM) 10K type strain sequencing project: providing services to taxonomists for standard genome sequencing and annotation.</title>
        <authorList>
            <consortium name="The Broad Institute Genomics Platform"/>
            <consortium name="The Broad Institute Genome Sequencing Center for Infectious Disease"/>
            <person name="Wu L."/>
            <person name="Ma J."/>
        </authorList>
    </citation>
    <scope>NUCLEOTIDE SEQUENCE [LARGE SCALE GENOMIC DNA]</scope>
    <source>
        <strain evidence="2">CGMCC 1.16306</strain>
    </source>
</reference>
<dbReference type="Gene3D" id="3.40.50.1000">
    <property type="entry name" value="HAD superfamily/HAD-like"/>
    <property type="match status" value="1"/>
</dbReference>
<keyword evidence="1" id="KW-0378">Hydrolase</keyword>
<protein>
    <submittedName>
        <fullName evidence="1">HAD family hydrolase</fullName>
        <ecNumber evidence="1">3.-.-.-</ecNumber>
    </submittedName>
</protein>
<dbReference type="GO" id="GO:0016787">
    <property type="term" value="F:hydrolase activity"/>
    <property type="evidence" value="ECO:0007669"/>
    <property type="project" value="UniProtKB-KW"/>
</dbReference>
<dbReference type="SFLD" id="SFLDG01129">
    <property type="entry name" value="C1.5:_HAD__Beta-PGM__Phosphata"/>
    <property type="match status" value="1"/>
</dbReference>